<evidence type="ECO:0000313" key="3">
    <source>
        <dbReference type="Proteomes" id="UP001642464"/>
    </source>
</evidence>
<name>A0ABP0L5Q9_9DINO</name>
<sequence length="144" mass="14369">APGNDFFGDFHDFQAAPENGGSGSTPQADPFPADPFAGPLRSPQASPAPAVTSPVRDSDPFGGPSRSPQAPSPAADPFGGAPAQAPWPDSFGGFSSAPAAAPAPAFKPTTAVPAVPAAVPAAQAPIRPSPARGRDPFDDLDIFK</sequence>
<protein>
    <submittedName>
        <fullName evidence="2">Uncharacterized protein</fullName>
    </submittedName>
</protein>
<dbReference type="EMBL" id="CAXAMM010014581">
    <property type="protein sequence ID" value="CAK9034131.1"/>
    <property type="molecule type" value="Genomic_DNA"/>
</dbReference>
<feature type="compositionally biased region" description="Low complexity" evidence="1">
    <location>
        <begin position="28"/>
        <end position="37"/>
    </location>
</feature>
<proteinExistence type="predicted"/>
<feature type="compositionally biased region" description="Low complexity" evidence="1">
    <location>
        <begin position="64"/>
        <end position="77"/>
    </location>
</feature>
<feature type="region of interest" description="Disordered" evidence="1">
    <location>
        <begin position="1"/>
        <end position="107"/>
    </location>
</feature>
<keyword evidence="3" id="KW-1185">Reference proteome</keyword>
<dbReference type="Proteomes" id="UP001642464">
    <property type="component" value="Unassembled WGS sequence"/>
</dbReference>
<reference evidence="2 3" key="1">
    <citation type="submission" date="2024-02" db="EMBL/GenBank/DDBJ databases">
        <authorList>
            <person name="Chen Y."/>
            <person name="Shah S."/>
            <person name="Dougan E. K."/>
            <person name="Thang M."/>
            <person name="Chan C."/>
        </authorList>
    </citation>
    <scope>NUCLEOTIDE SEQUENCE [LARGE SCALE GENOMIC DNA]</scope>
</reference>
<accession>A0ABP0L5Q9</accession>
<feature type="non-terminal residue" evidence="2">
    <location>
        <position position="1"/>
    </location>
</feature>
<organism evidence="2 3">
    <name type="scientific">Durusdinium trenchii</name>
    <dbReference type="NCBI Taxonomy" id="1381693"/>
    <lineage>
        <taxon>Eukaryota</taxon>
        <taxon>Sar</taxon>
        <taxon>Alveolata</taxon>
        <taxon>Dinophyceae</taxon>
        <taxon>Suessiales</taxon>
        <taxon>Symbiodiniaceae</taxon>
        <taxon>Durusdinium</taxon>
    </lineage>
</organism>
<evidence type="ECO:0000256" key="1">
    <source>
        <dbReference type="SAM" id="MobiDB-lite"/>
    </source>
</evidence>
<feature type="region of interest" description="Disordered" evidence="1">
    <location>
        <begin position="120"/>
        <end position="144"/>
    </location>
</feature>
<comment type="caution">
    <text evidence="2">The sequence shown here is derived from an EMBL/GenBank/DDBJ whole genome shotgun (WGS) entry which is preliminary data.</text>
</comment>
<gene>
    <name evidence="2" type="ORF">SCF082_LOCUS20764</name>
</gene>
<feature type="compositionally biased region" description="Low complexity" evidence="1">
    <location>
        <begin position="97"/>
        <end position="107"/>
    </location>
</feature>
<evidence type="ECO:0000313" key="2">
    <source>
        <dbReference type="EMBL" id="CAK9034131.1"/>
    </source>
</evidence>
<feature type="compositionally biased region" description="Basic and acidic residues" evidence="1">
    <location>
        <begin position="132"/>
        <end position="144"/>
    </location>
</feature>